<dbReference type="Pfam" id="PF01636">
    <property type="entry name" value="APH"/>
    <property type="match status" value="1"/>
</dbReference>
<dbReference type="EMBL" id="BAAARA010000010">
    <property type="protein sequence ID" value="GAA2353442.1"/>
    <property type="molecule type" value="Genomic_DNA"/>
</dbReference>
<accession>A0ABN3GLK8</accession>
<dbReference type="Gene3D" id="3.90.1200.10">
    <property type="match status" value="1"/>
</dbReference>
<sequence>MSRPPELSALDLGGTVVDSVLRTSAKSVLATGHHGNQRVIIKTARGTADFWTAKLAHEARLYQAFSESPPPVRVPRPVHTDAHRVLVIEHVLGAVVDTERYPEQPLDEATVDSVLSAVTGFAHWTPPPGVLQPMFDLPGRVERYHHQGWFAAADRDALHGLLRQLPAPATPAHGDPLPTNLLLDETGIVLLDFEFTGLFLPGFDLAMLHTLLAATPGAQQRIEQLVAEQGIRTAFAVNKAMVLARELRLHTELPPGELREKRLEILRPEWERARQRLHARLPRT</sequence>
<gene>
    <name evidence="2" type="ORF">GCM10009854_34350</name>
</gene>
<dbReference type="RefSeq" id="WP_344133314.1">
    <property type="nucleotide sequence ID" value="NZ_BAAARA010000010.1"/>
</dbReference>
<keyword evidence="3" id="KW-1185">Reference proteome</keyword>
<evidence type="ECO:0000313" key="2">
    <source>
        <dbReference type="EMBL" id="GAA2353442.1"/>
    </source>
</evidence>
<comment type="caution">
    <text evidence="2">The sequence shown here is derived from an EMBL/GenBank/DDBJ whole genome shotgun (WGS) entry which is preliminary data.</text>
</comment>
<name>A0ABN3GLK8_9PSEU</name>
<dbReference type="InterPro" id="IPR011009">
    <property type="entry name" value="Kinase-like_dom_sf"/>
</dbReference>
<dbReference type="SUPFAM" id="SSF56112">
    <property type="entry name" value="Protein kinase-like (PK-like)"/>
    <property type="match status" value="1"/>
</dbReference>
<evidence type="ECO:0000259" key="1">
    <source>
        <dbReference type="Pfam" id="PF01636"/>
    </source>
</evidence>
<reference evidence="2 3" key="1">
    <citation type="journal article" date="2019" name="Int. J. Syst. Evol. Microbiol.">
        <title>The Global Catalogue of Microorganisms (GCM) 10K type strain sequencing project: providing services to taxonomists for standard genome sequencing and annotation.</title>
        <authorList>
            <consortium name="The Broad Institute Genomics Platform"/>
            <consortium name="The Broad Institute Genome Sequencing Center for Infectious Disease"/>
            <person name="Wu L."/>
            <person name="Ma J."/>
        </authorList>
    </citation>
    <scope>NUCLEOTIDE SEQUENCE [LARGE SCALE GENOMIC DNA]</scope>
    <source>
        <strain evidence="2 3">JCM 16221</strain>
    </source>
</reference>
<proteinExistence type="predicted"/>
<feature type="domain" description="Aminoglycoside phosphotransferase" evidence="1">
    <location>
        <begin position="37"/>
        <end position="229"/>
    </location>
</feature>
<dbReference type="InterPro" id="IPR002575">
    <property type="entry name" value="Aminoglycoside_PTrfase"/>
</dbReference>
<evidence type="ECO:0000313" key="3">
    <source>
        <dbReference type="Proteomes" id="UP001501218"/>
    </source>
</evidence>
<dbReference type="Proteomes" id="UP001501218">
    <property type="component" value="Unassembled WGS sequence"/>
</dbReference>
<organism evidence="2 3">
    <name type="scientific">Saccharopolyspora halophila</name>
    <dbReference type="NCBI Taxonomy" id="405551"/>
    <lineage>
        <taxon>Bacteria</taxon>
        <taxon>Bacillati</taxon>
        <taxon>Actinomycetota</taxon>
        <taxon>Actinomycetes</taxon>
        <taxon>Pseudonocardiales</taxon>
        <taxon>Pseudonocardiaceae</taxon>
        <taxon>Saccharopolyspora</taxon>
    </lineage>
</organism>
<protein>
    <recommendedName>
        <fullName evidence="1">Aminoglycoside phosphotransferase domain-containing protein</fullName>
    </recommendedName>
</protein>